<feature type="compositionally biased region" description="Polar residues" evidence="1">
    <location>
        <begin position="45"/>
        <end position="56"/>
    </location>
</feature>
<evidence type="ECO:0000313" key="2">
    <source>
        <dbReference type="EMBL" id="BCO27305.1"/>
    </source>
</evidence>
<dbReference type="EMBL" id="AP024238">
    <property type="protein sequence ID" value="BCO27305.1"/>
    <property type="molecule type" value="Genomic_DNA"/>
</dbReference>
<proteinExistence type="predicted"/>
<evidence type="ECO:0000256" key="1">
    <source>
        <dbReference type="SAM" id="MobiDB-lite"/>
    </source>
</evidence>
<accession>A0ABN6D5L8</accession>
<name>A0ABN6D5L8_9BURK</name>
<dbReference type="Proteomes" id="UP000824366">
    <property type="component" value="Chromosome"/>
</dbReference>
<keyword evidence="3" id="KW-1185">Reference proteome</keyword>
<feature type="region of interest" description="Disordered" evidence="1">
    <location>
        <begin position="27"/>
        <end position="56"/>
    </location>
</feature>
<gene>
    <name evidence="2" type="ORF">MIZ03_2193</name>
</gene>
<protein>
    <submittedName>
        <fullName evidence="2">Uncharacterized protein</fullName>
    </submittedName>
</protein>
<sequence>MQARIFNDLMGQVPRLTLRQRDQLKKRLDDQDAQQQGDCDHRVTNCDTNTLLPTLP</sequence>
<reference evidence="2 3" key="1">
    <citation type="journal article" date="2021" name="Microbiol. Spectr.">
        <title>A Single Bacterium Capable of Oxidation and Reduction of Iron at Circumneutral pH.</title>
        <authorList>
            <person name="Kato S."/>
            <person name="Ohkuma M."/>
        </authorList>
    </citation>
    <scope>NUCLEOTIDE SEQUENCE [LARGE SCALE GENOMIC DNA]</scope>
    <source>
        <strain evidence="2 3">MIZ03</strain>
    </source>
</reference>
<organism evidence="2 3">
    <name type="scientific">Rhodoferax lithotrophicus</name>
    <dbReference type="NCBI Taxonomy" id="2798804"/>
    <lineage>
        <taxon>Bacteria</taxon>
        <taxon>Pseudomonadati</taxon>
        <taxon>Pseudomonadota</taxon>
        <taxon>Betaproteobacteria</taxon>
        <taxon>Burkholderiales</taxon>
        <taxon>Comamonadaceae</taxon>
        <taxon>Rhodoferax</taxon>
    </lineage>
</organism>
<evidence type="ECO:0000313" key="3">
    <source>
        <dbReference type="Proteomes" id="UP000824366"/>
    </source>
</evidence>